<evidence type="ECO:0000313" key="1">
    <source>
        <dbReference type="EMBL" id="ERL99767.1"/>
    </source>
</evidence>
<dbReference type="Proteomes" id="UP000016842">
    <property type="component" value="Unassembled WGS sequence"/>
</dbReference>
<evidence type="ECO:0000313" key="2">
    <source>
        <dbReference type="Proteomes" id="UP000016842"/>
    </source>
</evidence>
<reference evidence="1 2" key="1">
    <citation type="journal article" date="2014" name="FEMS Microbiol. Lett.">
        <title>Genome sequencing analysis reveals virulence-related gene content of Ochrobactrum intermedium strain 229E, a urease-positive strain isolated from the human gastric niche.</title>
        <authorList>
            <person name="Kulkarni G.J."/>
            <person name="Shetty S."/>
            <person name="Dharne M.S."/>
            <person name="Shouche Y.S."/>
        </authorList>
    </citation>
    <scope>NUCLEOTIDE SEQUENCE [LARGE SCALE GENOMIC DNA]</scope>
    <source>
        <strain evidence="1 2">229E</strain>
    </source>
</reference>
<proteinExistence type="predicted"/>
<comment type="caution">
    <text evidence="1">The sequence shown here is derived from an EMBL/GenBank/DDBJ whole genome shotgun (WGS) entry which is preliminary data.</text>
</comment>
<dbReference type="EMBL" id="ASXJ01000363">
    <property type="protein sequence ID" value="ERL99767.1"/>
    <property type="molecule type" value="Genomic_DNA"/>
</dbReference>
<name>U4V3X3_9HYPH</name>
<sequence>MHPSYQSTISGIASTIAGVSNSINRPPRYLSDVLEIKQARGDDDIAFFKLQCRMFQSRFGATIEGAHKTALKGDAALRIFAEMLEEFM</sequence>
<accession>U4V3X3</accession>
<dbReference type="AlphaFoldDB" id="U4V3X3"/>
<dbReference type="PATRIC" id="fig|1337887.3.peg.5267"/>
<organism evidence="1 2">
    <name type="scientific">Brucella intermedia 229E</name>
    <dbReference type="NCBI Taxonomy" id="1337887"/>
    <lineage>
        <taxon>Bacteria</taxon>
        <taxon>Pseudomonadati</taxon>
        <taxon>Pseudomonadota</taxon>
        <taxon>Alphaproteobacteria</taxon>
        <taxon>Hyphomicrobiales</taxon>
        <taxon>Brucellaceae</taxon>
        <taxon>Brucella/Ochrobactrum group</taxon>
        <taxon>Brucella</taxon>
    </lineage>
</organism>
<gene>
    <name evidence="1" type="ORF">Q644_09030</name>
</gene>
<protein>
    <submittedName>
        <fullName evidence="1">Uncharacterized protein</fullName>
    </submittedName>
</protein>